<sequence>MRVFKNQHAVKLCLTLAASAALLITSCKKNDVGNLADAAGDSAKTEALSGRQFTLVADAYGHLSVDNKNGYYKPGDVINLKGTFKAVYFYNLKGTSASPIIIKNPSGAVTTIGNPAWGSGAYAEALRFENCQYIKLGGETSKTQFKITGSTQSARQAYFDLILADHTDNFEVKNITITNGGTGIWAKTDPLANDPSTWHPNSYMNNLSIHDVEVTGNQNEAFYIGHTATYLDLNTNLSFYGDPSQFVAGHKYVQPIKWKNVKIYNNLVHDGGGDGIQTAAIDGLEVYKNEVRNWATNQNPSHNGGILIGGRTTNTNVHDNYVHDGWGELLQFYGSGYGSAQHVIYNNLFRDNKGAHDGISLRGIDNAQIVISNNTVLRTGGNSIRINGYDGRMVLPQTINDNALIQPRVAGGVVESRAYIYTEGGGTYKEGTGALANKKIATVTAALIDITNYCLPKAGSPLGVTGYRK</sequence>
<protein>
    <submittedName>
        <fullName evidence="3">Right-handed parallel beta-helix repeat-containing protein</fullName>
    </submittedName>
</protein>
<dbReference type="InterPro" id="IPR039448">
    <property type="entry name" value="Beta_helix"/>
</dbReference>
<feature type="domain" description="Right handed beta helix" evidence="2">
    <location>
        <begin position="206"/>
        <end position="354"/>
    </location>
</feature>
<dbReference type="SMART" id="SM00710">
    <property type="entry name" value="PbH1"/>
    <property type="match status" value="6"/>
</dbReference>
<keyword evidence="4" id="KW-1185">Reference proteome</keyword>
<dbReference type="Proteomes" id="UP000324611">
    <property type="component" value="Unassembled WGS sequence"/>
</dbReference>
<dbReference type="Gene3D" id="2.160.20.10">
    <property type="entry name" value="Single-stranded right-handed beta-helix, Pectin lyase-like"/>
    <property type="match status" value="1"/>
</dbReference>
<reference evidence="3 4" key="2">
    <citation type="submission" date="2019-09" db="EMBL/GenBank/DDBJ databases">
        <authorList>
            <person name="Jin C."/>
        </authorList>
    </citation>
    <scope>NUCLEOTIDE SEQUENCE [LARGE SCALE GENOMIC DNA]</scope>
    <source>
        <strain evidence="3 4">BN140078</strain>
    </source>
</reference>
<dbReference type="SUPFAM" id="SSF51126">
    <property type="entry name" value="Pectin lyase-like"/>
    <property type="match status" value="1"/>
</dbReference>
<dbReference type="Pfam" id="PF13229">
    <property type="entry name" value="Beta_helix"/>
    <property type="match status" value="1"/>
</dbReference>
<evidence type="ECO:0000313" key="3">
    <source>
        <dbReference type="EMBL" id="KAA2245698.1"/>
    </source>
</evidence>
<dbReference type="InterPro" id="IPR012334">
    <property type="entry name" value="Pectin_lyas_fold"/>
</dbReference>
<dbReference type="RefSeq" id="WP_149837088.1">
    <property type="nucleotide sequence ID" value="NZ_VUOC01000001.1"/>
</dbReference>
<dbReference type="AlphaFoldDB" id="A0A5B2W4B3"/>
<reference evidence="3 4" key="1">
    <citation type="submission" date="2019-09" db="EMBL/GenBank/DDBJ databases">
        <title>Chitinophaga ginsengihumi sp. nov., isolated from soil of ginseng rhizosphere.</title>
        <authorList>
            <person name="Lee J."/>
        </authorList>
    </citation>
    <scope>NUCLEOTIDE SEQUENCE [LARGE SCALE GENOMIC DNA]</scope>
    <source>
        <strain evidence="3 4">BN140078</strain>
    </source>
</reference>
<dbReference type="InterPro" id="IPR006626">
    <property type="entry name" value="PbH1"/>
</dbReference>
<accession>A0A5B2W4B3</accession>
<comment type="caution">
    <text evidence="3">The sequence shown here is derived from an EMBL/GenBank/DDBJ whole genome shotgun (WGS) entry which is preliminary data.</text>
</comment>
<organism evidence="3 4">
    <name type="scientific">Chitinophaga agrisoli</name>
    <dbReference type="NCBI Taxonomy" id="2607653"/>
    <lineage>
        <taxon>Bacteria</taxon>
        <taxon>Pseudomonadati</taxon>
        <taxon>Bacteroidota</taxon>
        <taxon>Chitinophagia</taxon>
        <taxon>Chitinophagales</taxon>
        <taxon>Chitinophagaceae</taxon>
        <taxon>Chitinophaga</taxon>
    </lineage>
</organism>
<name>A0A5B2W4B3_9BACT</name>
<keyword evidence="1" id="KW-0732">Signal</keyword>
<feature type="chain" id="PRO_5022843617" evidence="1">
    <location>
        <begin position="21"/>
        <end position="469"/>
    </location>
</feature>
<gene>
    <name evidence="3" type="ORF">F0L74_07020</name>
</gene>
<evidence type="ECO:0000313" key="4">
    <source>
        <dbReference type="Proteomes" id="UP000324611"/>
    </source>
</evidence>
<proteinExistence type="predicted"/>
<dbReference type="EMBL" id="VUOC01000001">
    <property type="protein sequence ID" value="KAA2245698.1"/>
    <property type="molecule type" value="Genomic_DNA"/>
</dbReference>
<dbReference type="InterPro" id="IPR011050">
    <property type="entry name" value="Pectin_lyase_fold/virulence"/>
</dbReference>
<evidence type="ECO:0000259" key="2">
    <source>
        <dbReference type="Pfam" id="PF13229"/>
    </source>
</evidence>
<feature type="signal peptide" evidence="1">
    <location>
        <begin position="1"/>
        <end position="20"/>
    </location>
</feature>
<dbReference type="PROSITE" id="PS51257">
    <property type="entry name" value="PROKAR_LIPOPROTEIN"/>
    <property type="match status" value="1"/>
</dbReference>
<evidence type="ECO:0000256" key="1">
    <source>
        <dbReference type="SAM" id="SignalP"/>
    </source>
</evidence>